<keyword evidence="2" id="KW-1185">Reference proteome</keyword>
<sequence length="36" mass="3784">MIYSLVGGGHNGVASDGLGEVWRFVACDTKEENQSG</sequence>
<accession>A0A517YWU4</accession>
<dbReference type="EMBL" id="CP036425">
    <property type="protein sequence ID" value="QDU34682.1"/>
    <property type="molecule type" value="Genomic_DNA"/>
</dbReference>
<protein>
    <submittedName>
        <fullName evidence="1">Uncharacterized protein</fullName>
    </submittedName>
</protein>
<dbReference type="Proteomes" id="UP000317369">
    <property type="component" value="Chromosome"/>
</dbReference>
<name>A0A517YWU4_9BACT</name>
<evidence type="ECO:0000313" key="1">
    <source>
        <dbReference type="EMBL" id="QDU34682.1"/>
    </source>
</evidence>
<gene>
    <name evidence="1" type="ORF">KS4_27560</name>
</gene>
<proteinExistence type="predicted"/>
<evidence type="ECO:0000313" key="2">
    <source>
        <dbReference type="Proteomes" id="UP000317369"/>
    </source>
</evidence>
<organism evidence="1 2">
    <name type="scientific">Poriferisphaera corsica</name>
    <dbReference type="NCBI Taxonomy" id="2528020"/>
    <lineage>
        <taxon>Bacteria</taxon>
        <taxon>Pseudomonadati</taxon>
        <taxon>Planctomycetota</taxon>
        <taxon>Phycisphaerae</taxon>
        <taxon>Phycisphaerales</taxon>
        <taxon>Phycisphaeraceae</taxon>
        <taxon>Poriferisphaera</taxon>
    </lineage>
</organism>
<reference evidence="1 2" key="1">
    <citation type="submission" date="2019-02" db="EMBL/GenBank/DDBJ databases">
        <title>Deep-cultivation of Planctomycetes and their phenomic and genomic characterization uncovers novel biology.</title>
        <authorList>
            <person name="Wiegand S."/>
            <person name="Jogler M."/>
            <person name="Boedeker C."/>
            <person name="Pinto D."/>
            <person name="Vollmers J."/>
            <person name="Rivas-Marin E."/>
            <person name="Kohn T."/>
            <person name="Peeters S.H."/>
            <person name="Heuer A."/>
            <person name="Rast P."/>
            <person name="Oberbeckmann S."/>
            <person name="Bunk B."/>
            <person name="Jeske O."/>
            <person name="Meyerdierks A."/>
            <person name="Storesund J.E."/>
            <person name="Kallscheuer N."/>
            <person name="Luecker S."/>
            <person name="Lage O.M."/>
            <person name="Pohl T."/>
            <person name="Merkel B.J."/>
            <person name="Hornburger P."/>
            <person name="Mueller R.-W."/>
            <person name="Bruemmer F."/>
            <person name="Labrenz M."/>
            <person name="Spormann A.M."/>
            <person name="Op den Camp H."/>
            <person name="Overmann J."/>
            <person name="Amann R."/>
            <person name="Jetten M.S.M."/>
            <person name="Mascher T."/>
            <person name="Medema M.H."/>
            <person name="Devos D.P."/>
            <person name="Kaster A.-K."/>
            <person name="Ovreas L."/>
            <person name="Rohde M."/>
            <person name="Galperin M.Y."/>
            <person name="Jogler C."/>
        </authorList>
    </citation>
    <scope>NUCLEOTIDE SEQUENCE [LARGE SCALE GENOMIC DNA]</scope>
    <source>
        <strain evidence="1 2">KS4</strain>
    </source>
</reference>
<dbReference type="AlphaFoldDB" id="A0A517YWU4"/>
<dbReference type="KEGG" id="pcor:KS4_27560"/>